<dbReference type="Gene3D" id="1.10.3720.10">
    <property type="entry name" value="MetI-like"/>
    <property type="match status" value="1"/>
</dbReference>
<dbReference type="PROSITE" id="PS50928">
    <property type="entry name" value="ABC_TM1"/>
    <property type="match status" value="1"/>
</dbReference>
<evidence type="ECO:0000313" key="9">
    <source>
        <dbReference type="EMBL" id="SDY49734.1"/>
    </source>
</evidence>
<keyword evidence="6 7" id="KW-0472">Membrane</keyword>
<feature type="transmembrane region" description="Helical" evidence="7">
    <location>
        <begin position="222"/>
        <end position="243"/>
    </location>
</feature>
<keyword evidence="4 7" id="KW-0812">Transmembrane</keyword>
<evidence type="ECO:0000256" key="5">
    <source>
        <dbReference type="ARBA" id="ARBA00022989"/>
    </source>
</evidence>
<name>A0A1H3KDU9_9FIRM</name>
<gene>
    <name evidence="9" type="ORF">SAMN05192546_102305</name>
</gene>
<dbReference type="CDD" id="cd06261">
    <property type="entry name" value="TM_PBP2"/>
    <property type="match status" value="1"/>
</dbReference>
<evidence type="ECO:0000256" key="4">
    <source>
        <dbReference type="ARBA" id="ARBA00022692"/>
    </source>
</evidence>
<evidence type="ECO:0000259" key="8">
    <source>
        <dbReference type="PROSITE" id="PS50928"/>
    </source>
</evidence>
<dbReference type="STRING" id="159292.SAMN05192546_102305"/>
<dbReference type="SUPFAM" id="SSF161098">
    <property type="entry name" value="MetI-like"/>
    <property type="match status" value="1"/>
</dbReference>
<accession>A0A1H3KDU9</accession>
<dbReference type="EMBL" id="FNPV01000002">
    <property type="protein sequence ID" value="SDY49734.1"/>
    <property type="molecule type" value="Genomic_DNA"/>
</dbReference>
<dbReference type="AlphaFoldDB" id="A0A1H3KDU9"/>
<feature type="domain" description="ABC transmembrane type-1" evidence="8">
    <location>
        <begin position="60"/>
        <end position="240"/>
    </location>
</feature>
<keyword evidence="5 7" id="KW-1133">Transmembrane helix</keyword>
<evidence type="ECO:0000256" key="1">
    <source>
        <dbReference type="ARBA" id="ARBA00004651"/>
    </source>
</evidence>
<proteinExistence type="inferred from homology"/>
<protein>
    <submittedName>
        <fullName evidence="9">NitT/TauT family transport system permease protein</fullName>
    </submittedName>
</protein>
<keyword evidence="10" id="KW-1185">Reference proteome</keyword>
<organism evidence="9 10">
    <name type="scientific">Tindallia californiensis</name>
    <dbReference type="NCBI Taxonomy" id="159292"/>
    <lineage>
        <taxon>Bacteria</taxon>
        <taxon>Bacillati</taxon>
        <taxon>Bacillota</taxon>
        <taxon>Clostridia</taxon>
        <taxon>Peptostreptococcales</taxon>
        <taxon>Tindalliaceae</taxon>
        <taxon>Tindallia</taxon>
    </lineage>
</organism>
<dbReference type="RefSeq" id="WP_093311228.1">
    <property type="nucleotide sequence ID" value="NZ_FNPV01000002.1"/>
</dbReference>
<dbReference type="InterPro" id="IPR000515">
    <property type="entry name" value="MetI-like"/>
</dbReference>
<keyword evidence="2 7" id="KW-0813">Transport</keyword>
<evidence type="ECO:0000256" key="6">
    <source>
        <dbReference type="ARBA" id="ARBA00023136"/>
    </source>
</evidence>
<reference evidence="9 10" key="1">
    <citation type="submission" date="2016-10" db="EMBL/GenBank/DDBJ databases">
        <authorList>
            <person name="de Groot N.N."/>
        </authorList>
    </citation>
    <scope>NUCLEOTIDE SEQUENCE [LARGE SCALE GENOMIC DNA]</scope>
    <source>
        <strain evidence="9 10">APO</strain>
    </source>
</reference>
<feature type="transmembrane region" description="Helical" evidence="7">
    <location>
        <begin position="40"/>
        <end position="60"/>
    </location>
</feature>
<dbReference type="InterPro" id="IPR035906">
    <property type="entry name" value="MetI-like_sf"/>
</dbReference>
<evidence type="ECO:0000256" key="7">
    <source>
        <dbReference type="RuleBase" id="RU363032"/>
    </source>
</evidence>
<sequence>MTTSIWKNSIRLKMLSTVILLLVWQMLAMAVDREIIIPSPASTLVEIVRIITLPNFLLIIMNTLRRAVIGFFIALTCGLGLGITAGYSKAVYHLLKPLVLINRAVPTMAIILLALIWLDSEKAPILVGFVVIFPILYESIVQGIRNVDGKLIEMMNLYEIQGFQRLKDLYLPSMTSYLQSAMTAAMGLNLKIIVAAEVLSQPALSIGTSFQIERVHLNTAGVFAWAIITVILAAVLEASIGLMKFKKADQG</sequence>
<dbReference type="Pfam" id="PF00528">
    <property type="entry name" value="BPD_transp_1"/>
    <property type="match status" value="1"/>
</dbReference>
<feature type="transmembrane region" description="Helical" evidence="7">
    <location>
        <begin position="100"/>
        <end position="118"/>
    </location>
</feature>
<feature type="transmembrane region" description="Helical" evidence="7">
    <location>
        <begin position="67"/>
        <end position="88"/>
    </location>
</feature>
<dbReference type="Proteomes" id="UP000199230">
    <property type="component" value="Unassembled WGS sequence"/>
</dbReference>
<keyword evidence="3" id="KW-1003">Cell membrane</keyword>
<dbReference type="OrthoDB" id="308958at2"/>
<dbReference type="PANTHER" id="PTHR30151:SF0">
    <property type="entry name" value="ABC TRANSPORTER PERMEASE PROTEIN MJ0413-RELATED"/>
    <property type="match status" value="1"/>
</dbReference>
<dbReference type="PANTHER" id="PTHR30151">
    <property type="entry name" value="ALKANE SULFONATE ABC TRANSPORTER-RELATED, MEMBRANE SUBUNIT"/>
    <property type="match status" value="1"/>
</dbReference>
<evidence type="ECO:0000313" key="10">
    <source>
        <dbReference type="Proteomes" id="UP000199230"/>
    </source>
</evidence>
<evidence type="ECO:0000256" key="3">
    <source>
        <dbReference type="ARBA" id="ARBA00022475"/>
    </source>
</evidence>
<comment type="similarity">
    <text evidence="7">Belongs to the binding-protein-dependent transport system permease family.</text>
</comment>
<evidence type="ECO:0000256" key="2">
    <source>
        <dbReference type="ARBA" id="ARBA00022448"/>
    </source>
</evidence>
<comment type="subcellular location">
    <subcellularLocation>
        <location evidence="1 7">Cell membrane</location>
        <topology evidence="1 7">Multi-pass membrane protein</topology>
    </subcellularLocation>
</comment>
<dbReference type="GO" id="GO:0005886">
    <property type="term" value="C:plasma membrane"/>
    <property type="evidence" value="ECO:0007669"/>
    <property type="project" value="UniProtKB-SubCell"/>
</dbReference>
<feature type="transmembrane region" description="Helical" evidence="7">
    <location>
        <begin position="125"/>
        <end position="144"/>
    </location>
</feature>
<dbReference type="GO" id="GO:0055085">
    <property type="term" value="P:transmembrane transport"/>
    <property type="evidence" value="ECO:0007669"/>
    <property type="project" value="InterPro"/>
</dbReference>